<accession>A0A0J1BL74</accession>
<proteinExistence type="predicted"/>
<name>A0A0J1BL74_RHOIS</name>
<reference evidence="1" key="1">
    <citation type="submission" date="2015-05" db="EMBL/GenBank/DDBJ databases">
        <title>Permanent draft genome of Rhodopirellula islandicus K833.</title>
        <authorList>
            <person name="Kizina J."/>
            <person name="Richter M."/>
            <person name="Glockner F.O."/>
            <person name="Harder J."/>
        </authorList>
    </citation>
    <scope>NUCLEOTIDE SEQUENCE [LARGE SCALE GENOMIC DNA]</scope>
    <source>
        <strain evidence="1">K833</strain>
    </source>
</reference>
<dbReference type="AlphaFoldDB" id="A0A0J1BL74"/>
<dbReference type="EMBL" id="LECT01000007">
    <property type="protein sequence ID" value="KLU07183.1"/>
    <property type="molecule type" value="Genomic_DNA"/>
</dbReference>
<dbReference type="STRING" id="595434.RISK_000984"/>
<protein>
    <submittedName>
        <fullName evidence="1">Uncharacterized protein</fullName>
    </submittedName>
</protein>
<evidence type="ECO:0000313" key="1">
    <source>
        <dbReference type="EMBL" id="KLU07183.1"/>
    </source>
</evidence>
<sequence length="56" mass="6452">MAIQGENETLDEFRYEWLSRLGDGDGFSADWGSFSWEVQRSRGMLARMIPRDARGP</sequence>
<comment type="caution">
    <text evidence="1">The sequence shown here is derived from an EMBL/GenBank/DDBJ whole genome shotgun (WGS) entry which is preliminary data.</text>
</comment>
<gene>
    <name evidence="1" type="ORF">RISK_000984</name>
</gene>
<dbReference type="PATRIC" id="fig|595434.4.peg.944"/>
<dbReference type="Proteomes" id="UP000036367">
    <property type="component" value="Unassembled WGS sequence"/>
</dbReference>
<keyword evidence="2" id="KW-1185">Reference proteome</keyword>
<organism evidence="1 2">
    <name type="scientific">Rhodopirellula islandica</name>
    <dbReference type="NCBI Taxonomy" id="595434"/>
    <lineage>
        <taxon>Bacteria</taxon>
        <taxon>Pseudomonadati</taxon>
        <taxon>Planctomycetota</taxon>
        <taxon>Planctomycetia</taxon>
        <taxon>Pirellulales</taxon>
        <taxon>Pirellulaceae</taxon>
        <taxon>Rhodopirellula</taxon>
    </lineage>
</organism>
<evidence type="ECO:0000313" key="2">
    <source>
        <dbReference type="Proteomes" id="UP000036367"/>
    </source>
</evidence>